<evidence type="ECO:0000313" key="5">
    <source>
        <dbReference type="Proteomes" id="UP000321405"/>
    </source>
</evidence>
<protein>
    <submittedName>
        <fullName evidence="4">Ribitol 2-dehydrogenase</fullName>
    </submittedName>
</protein>
<dbReference type="PANTHER" id="PTHR43669:SF3">
    <property type="entry name" value="ALCOHOL DEHYDROGENASE, PUTATIVE (AFU_ORTHOLOGUE AFUA_3G03445)-RELATED"/>
    <property type="match status" value="1"/>
</dbReference>
<keyword evidence="5" id="KW-1185">Reference proteome</keyword>
<dbReference type="GO" id="GO:0016491">
    <property type="term" value="F:oxidoreductase activity"/>
    <property type="evidence" value="ECO:0007669"/>
    <property type="project" value="UniProtKB-KW"/>
</dbReference>
<evidence type="ECO:0000256" key="3">
    <source>
        <dbReference type="RuleBase" id="RU000363"/>
    </source>
</evidence>
<dbReference type="AlphaFoldDB" id="A0A511BQA6"/>
<organism evidence="4 5">
    <name type="scientific">Swaminathania salitolerans</name>
    <dbReference type="NCBI Taxonomy" id="182838"/>
    <lineage>
        <taxon>Bacteria</taxon>
        <taxon>Pseudomonadati</taxon>
        <taxon>Pseudomonadota</taxon>
        <taxon>Alphaproteobacteria</taxon>
        <taxon>Acetobacterales</taxon>
        <taxon>Acetobacteraceae</taxon>
        <taxon>Swaminathania</taxon>
    </lineage>
</organism>
<accession>A0A511BQA6</accession>
<name>A0A511BQA6_9PROT</name>
<comment type="similarity">
    <text evidence="1 3">Belongs to the short-chain dehydrogenases/reductases (SDR) family.</text>
</comment>
<gene>
    <name evidence="4" type="ORF">SSA02_16900</name>
</gene>
<dbReference type="PRINTS" id="PR00080">
    <property type="entry name" value="SDRFAMILY"/>
</dbReference>
<reference evidence="4 5" key="1">
    <citation type="submission" date="2019-07" db="EMBL/GenBank/DDBJ databases">
        <title>Whole genome shotgun sequence of Swaminathania salitolerans NBRC 104436.</title>
        <authorList>
            <person name="Hosoyama A."/>
            <person name="Uohara A."/>
            <person name="Ohji S."/>
            <person name="Ichikawa N."/>
        </authorList>
    </citation>
    <scope>NUCLEOTIDE SEQUENCE [LARGE SCALE GENOMIC DNA]</scope>
    <source>
        <strain evidence="4 5">NBRC 104436</strain>
    </source>
</reference>
<dbReference type="EMBL" id="BJVC01000003">
    <property type="protein sequence ID" value="GEL02527.1"/>
    <property type="molecule type" value="Genomic_DNA"/>
</dbReference>
<dbReference type="SUPFAM" id="SSF51735">
    <property type="entry name" value="NAD(P)-binding Rossmann-fold domains"/>
    <property type="match status" value="1"/>
</dbReference>
<dbReference type="RefSeq" id="WP_147093595.1">
    <property type="nucleotide sequence ID" value="NZ_BJVC01000003.1"/>
</dbReference>
<dbReference type="OrthoDB" id="9781689at2"/>
<dbReference type="Gene3D" id="3.40.50.720">
    <property type="entry name" value="NAD(P)-binding Rossmann-like Domain"/>
    <property type="match status" value="1"/>
</dbReference>
<evidence type="ECO:0000256" key="1">
    <source>
        <dbReference type="ARBA" id="ARBA00006484"/>
    </source>
</evidence>
<dbReference type="InterPro" id="IPR002347">
    <property type="entry name" value="SDR_fam"/>
</dbReference>
<keyword evidence="2" id="KW-0560">Oxidoreductase</keyword>
<dbReference type="PANTHER" id="PTHR43669">
    <property type="entry name" value="5-KETO-D-GLUCONATE 5-REDUCTASE"/>
    <property type="match status" value="1"/>
</dbReference>
<proteinExistence type="inferred from homology"/>
<evidence type="ECO:0000256" key="2">
    <source>
        <dbReference type="ARBA" id="ARBA00023002"/>
    </source>
</evidence>
<dbReference type="InterPro" id="IPR036291">
    <property type="entry name" value="NAD(P)-bd_dom_sf"/>
</dbReference>
<evidence type="ECO:0000313" key="4">
    <source>
        <dbReference type="EMBL" id="GEL02527.1"/>
    </source>
</evidence>
<dbReference type="FunFam" id="3.40.50.720:FF:000084">
    <property type="entry name" value="Short-chain dehydrogenase reductase"/>
    <property type="match status" value="1"/>
</dbReference>
<comment type="caution">
    <text evidence="4">The sequence shown here is derived from an EMBL/GenBank/DDBJ whole genome shotgun (WGS) entry which is preliminary data.</text>
</comment>
<dbReference type="PRINTS" id="PR00081">
    <property type="entry name" value="GDHRDH"/>
</dbReference>
<dbReference type="Pfam" id="PF00106">
    <property type="entry name" value="adh_short"/>
    <property type="match status" value="1"/>
</dbReference>
<sequence length="242" mass="25945">MSLSLQNRIAAVTGGASGIGLECVRQLVAAGAIVYILDRDKAAMERARAELGDRVHAVEVDLFRHASIQQAVDTVLDAEGRLDIMFANAGSYVGGNAWEGDPDSWDRMLNLNINAAFHSARVAMVPMIRQGSGDIVITSSVAGVVPIVAEPIYTGSKHAIQAFTHTCRRQLAPHGVRIGAIQPGPVVTPLIDDWDPDRRKAALEGGGMMQPSDVAEALIFMLTRRKGTVVRDLVLLPEGFDI</sequence>
<dbReference type="Proteomes" id="UP000321405">
    <property type="component" value="Unassembled WGS sequence"/>
</dbReference>
<dbReference type="CDD" id="cd05233">
    <property type="entry name" value="SDR_c"/>
    <property type="match status" value="1"/>
</dbReference>